<reference evidence="1" key="1">
    <citation type="submission" date="2015-04" db="UniProtKB">
        <authorList>
            <consortium name="EnsemblPlants"/>
        </authorList>
    </citation>
    <scope>IDENTIFICATION</scope>
</reference>
<accession>A0A0E0DMZ6</accession>
<sequence length="62" mass="7043">MARTAWRRPARPRLLQIRRHGGGCGPAGWEGWRPGGVGRAAARTACRQPARPRLRQIRRRYG</sequence>
<dbReference type="AlphaFoldDB" id="A0A0E0DMZ6"/>
<dbReference type="Proteomes" id="UP000008021">
    <property type="component" value="Chromosome 5"/>
</dbReference>
<evidence type="ECO:0000313" key="1">
    <source>
        <dbReference type="EnsemblPlants" id="OMERI05G05430.1"/>
    </source>
</evidence>
<protein>
    <submittedName>
        <fullName evidence="1">Uncharacterized protein</fullName>
    </submittedName>
</protein>
<reference evidence="1" key="2">
    <citation type="submission" date="2018-05" db="EMBL/GenBank/DDBJ databases">
        <title>OmerRS3 (Oryza meridionalis Reference Sequence Version 3).</title>
        <authorList>
            <person name="Zhang J."/>
            <person name="Kudrna D."/>
            <person name="Lee S."/>
            <person name="Talag J."/>
            <person name="Welchert J."/>
            <person name="Wing R.A."/>
        </authorList>
    </citation>
    <scope>NUCLEOTIDE SEQUENCE [LARGE SCALE GENOMIC DNA]</scope>
    <source>
        <strain evidence="1">cv. OR44</strain>
    </source>
</reference>
<dbReference type="Gramene" id="OMERI05G05430.1">
    <property type="protein sequence ID" value="OMERI05G05430.1"/>
    <property type="gene ID" value="OMERI05G05430"/>
</dbReference>
<proteinExistence type="predicted"/>
<dbReference type="HOGENOM" id="CLU_2907965_0_0_1"/>
<name>A0A0E0DMZ6_9ORYZ</name>
<keyword evidence="2" id="KW-1185">Reference proteome</keyword>
<organism evidence="1">
    <name type="scientific">Oryza meridionalis</name>
    <dbReference type="NCBI Taxonomy" id="40149"/>
    <lineage>
        <taxon>Eukaryota</taxon>
        <taxon>Viridiplantae</taxon>
        <taxon>Streptophyta</taxon>
        <taxon>Embryophyta</taxon>
        <taxon>Tracheophyta</taxon>
        <taxon>Spermatophyta</taxon>
        <taxon>Magnoliopsida</taxon>
        <taxon>Liliopsida</taxon>
        <taxon>Poales</taxon>
        <taxon>Poaceae</taxon>
        <taxon>BOP clade</taxon>
        <taxon>Oryzoideae</taxon>
        <taxon>Oryzeae</taxon>
        <taxon>Oryzinae</taxon>
        <taxon>Oryza</taxon>
    </lineage>
</organism>
<dbReference type="EnsemblPlants" id="OMERI05G05430.1">
    <property type="protein sequence ID" value="OMERI05G05430.1"/>
    <property type="gene ID" value="OMERI05G05430"/>
</dbReference>
<evidence type="ECO:0000313" key="2">
    <source>
        <dbReference type="Proteomes" id="UP000008021"/>
    </source>
</evidence>